<keyword evidence="3" id="KW-1185">Reference proteome</keyword>
<gene>
    <name evidence="2" type="ORF">QCA50_021170</name>
</gene>
<feature type="compositionally biased region" description="Polar residues" evidence="1">
    <location>
        <begin position="1"/>
        <end position="10"/>
    </location>
</feature>
<feature type="region of interest" description="Disordered" evidence="1">
    <location>
        <begin position="281"/>
        <end position="310"/>
    </location>
</feature>
<feature type="compositionally biased region" description="Pro residues" evidence="1">
    <location>
        <begin position="71"/>
        <end position="85"/>
    </location>
</feature>
<dbReference type="Proteomes" id="UP001385951">
    <property type="component" value="Unassembled WGS sequence"/>
</dbReference>
<evidence type="ECO:0000256" key="1">
    <source>
        <dbReference type="SAM" id="MobiDB-lite"/>
    </source>
</evidence>
<evidence type="ECO:0000313" key="3">
    <source>
        <dbReference type="Proteomes" id="UP001385951"/>
    </source>
</evidence>
<sequence>MNNKKYQQQQTTSGPSCSNTSSSCIIYGDGPASAIAAAAAAAAGGYPPPPPPPHATGLPPGMPPHQKYGGIPPPPQALGIPPPPIQGAMGSPYLNQGSGTPPPYMRGQHRGSGSGSGSGVETNEEDLTTPFDNKLSGSPKMPPMDPYFYGHPPPPPGINDYNYYGGPIGFNHPQAPDQQQDRLQEPTNPEDLVESMTTLHLNEAKPDGSSEGQEIEASKEVSNALPNRGPGPPGMFAPPMYNGGFPMQDYSYMTHVPNEYLYQAGLMDLPPHLWSIKEPQYNNQLQKNKTKKKRLKKNQKKKSLSRKKSG</sequence>
<evidence type="ECO:0000313" key="2">
    <source>
        <dbReference type="EMBL" id="KAK7675889.1"/>
    </source>
</evidence>
<reference evidence="2 3" key="1">
    <citation type="submission" date="2022-09" db="EMBL/GenBank/DDBJ databases">
        <authorList>
            <person name="Palmer J.M."/>
        </authorList>
    </citation>
    <scope>NUCLEOTIDE SEQUENCE [LARGE SCALE GENOMIC DNA]</scope>
    <source>
        <strain evidence="2 3">DSM 7382</strain>
    </source>
</reference>
<feature type="compositionally biased region" description="Pro residues" evidence="1">
    <location>
        <begin position="140"/>
        <end position="157"/>
    </location>
</feature>
<protein>
    <submittedName>
        <fullName evidence="2">Uncharacterized protein</fullName>
    </submittedName>
</protein>
<feature type="region of interest" description="Disordered" evidence="1">
    <location>
        <begin position="37"/>
        <end position="235"/>
    </location>
</feature>
<accession>A0AAW0FBP5</accession>
<feature type="compositionally biased region" description="Basic residues" evidence="1">
    <location>
        <begin position="288"/>
        <end position="310"/>
    </location>
</feature>
<comment type="caution">
    <text evidence="2">The sequence shown here is derived from an EMBL/GenBank/DDBJ whole genome shotgun (WGS) entry which is preliminary data.</text>
</comment>
<dbReference type="PROSITE" id="PS51257">
    <property type="entry name" value="PROKAR_LIPOPROTEIN"/>
    <property type="match status" value="1"/>
</dbReference>
<feature type="non-terminal residue" evidence="2">
    <location>
        <position position="310"/>
    </location>
</feature>
<dbReference type="AlphaFoldDB" id="A0AAW0FBP5"/>
<feature type="region of interest" description="Disordered" evidence="1">
    <location>
        <begin position="1"/>
        <end position="24"/>
    </location>
</feature>
<dbReference type="EMBL" id="JASBNA010000163">
    <property type="protein sequence ID" value="KAK7675889.1"/>
    <property type="molecule type" value="Genomic_DNA"/>
</dbReference>
<proteinExistence type="predicted"/>
<feature type="compositionally biased region" description="Low complexity" evidence="1">
    <location>
        <begin position="11"/>
        <end position="24"/>
    </location>
</feature>
<name>A0AAW0FBP5_9APHY</name>
<organism evidence="2 3">
    <name type="scientific">Cerrena zonata</name>
    <dbReference type="NCBI Taxonomy" id="2478898"/>
    <lineage>
        <taxon>Eukaryota</taxon>
        <taxon>Fungi</taxon>
        <taxon>Dikarya</taxon>
        <taxon>Basidiomycota</taxon>
        <taxon>Agaricomycotina</taxon>
        <taxon>Agaricomycetes</taxon>
        <taxon>Polyporales</taxon>
        <taxon>Cerrenaceae</taxon>
        <taxon>Cerrena</taxon>
    </lineage>
</organism>